<dbReference type="VEuPathDB" id="FungiDB:H257_12687"/>
<dbReference type="Proteomes" id="UP000285712">
    <property type="component" value="Unassembled WGS sequence"/>
</dbReference>
<dbReference type="Proteomes" id="UP000285430">
    <property type="component" value="Unassembled WGS sequence"/>
</dbReference>
<dbReference type="InterPro" id="IPR036770">
    <property type="entry name" value="Ankyrin_rpt-contain_sf"/>
</dbReference>
<accession>A0A3R7BJ68</accession>
<dbReference type="Gene3D" id="1.25.40.20">
    <property type="entry name" value="Ankyrin repeat-containing domain"/>
    <property type="match status" value="2"/>
</dbReference>
<proteinExistence type="predicted"/>
<dbReference type="InterPro" id="IPR052050">
    <property type="entry name" value="SecEffector_AnkRepeat"/>
</dbReference>
<evidence type="ECO:0000313" key="3">
    <source>
        <dbReference type="Proteomes" id="UP000285430"/>
    </source>
</evidence>
<evidence type="ECO:0000313" key="2">
    <source>
        <dbReference type="EMBL" id="RHZ14021.1"/>
    </source>
</evidence>
<comment type="caution">
    <text evidence="2">The sequence shown here is derived from an EMBL/GenBank/DDBJ whole genome shotgun (WGS) entry which is preliminary data.</text>
</comment>
<dbReference type="PANTHER" id="PTHR46586:SF3">
    <property type="entry name" value="ANKYRIN REPEAT-CONTAINING PROTEIN"/>
    <property type="match status" value="1"/>
</dbReference>
<reference evidence="3 4" key="1">
    <citation type="submission" date="2018-08" db="EMBL/GenBank/DDBJ databases">
        <title>Aphanomyces genome sequencing and annotation.</title>
        <authorList>
            <person name="Minardi D."/>
            <person name="Oidtmann B."/>
            <person name="Van Der Giezen M."/>
            <person name="Studholme D.J."/>
        </authorList>
    </citation>
    <scope>NUCLEOTIDE SEQUENCE [LARGE SCALE GENOMIC DNA]</scope>
    <source>
        <strain evidence="2 3">Da</strain>
        <strain evidence="1 4">Sv</strain>
    </source>
</reference>
<evidence type="ECO:0000313" key="1">
    <source>
        <dbReference type="EMBL" id="RHY96714.1"/>
    </source>
</evidence>
<dbReference type="InterPro" id="IPR002110">
    <property type="entry name" value="Ankyrin_rpt"/>
</dbReference>
<dbReference type="AlphaFoldDB" id="A0A3R7BJ68"/>
<dbReference type="EMBL" id="QUTG01002329">
    <property type="protein sequence ID" value="RHY96714.1"/>
    <property type="molecule type" value="Genomic_DNA"/>
</dbReference>
<dbReference type="PANTHER" id="PTHR46586">
    <property type="entry name" value="ANKYRIN REPEAT-CONTAINING PROTEIN"/>
    <property type="match status" value="1"/>
</dbReference>
<evidence type="ECO:0008006" key="5">
    <source>
        <dbReference type="Google" id="ProtNLM"/>
    </source>
</evidence>
<organism evidence="2 3">
    <name type="scientific">Aphanomyces astaci</name>
    <name type="common">Crayfish plague agent</name>
    <dbReference type="NCBI Taxonomy" id="112090"/>
    <lineage>
        <taxon>Eukaryota</taxon>
        <taxon>Sar</taxon>
        <taxon>Stramenopiles</taxon>
        <taxon>Oomycota</taxon>
        <taxon>Saprolegniomycetes</taxon>
        <taxon>Saprolegniales</taxon>
        <taxon>Verrucalvaceae</taxon>
        <taxon>Aphanomyces</taxon>
    </lineage>
</organism>
<gene>
    <name evidence="1" type="ORF">DYB35_013149</name>
    <name evidence="2" type="ORF">DYB37_012375</name>
</gene>
<evidence type="ECO:0000313" key="4">
    <source>
        <dbReference type="Proteomes" id="UP000285712"/>
    </source>
</evidence>
<dbReference type="Pfam" id="PF12796">
    <property type="entry name" value="Ank_2"/>
    <property type="match status" value="1"/>
</dbReference>
<name>A0A3R7BJ68_APHAT</name>
<dbReference type="EMBL" id="QUTH01004400">
    <property type="protein sequence ID" value="RHZ14021.1"/>
    <property type="molecule type" value="Genomic_DNA"/>
</dbReference>
<dbReference type="SUPFAM" id="SSF48403">
    <property type="entry name" value="Ankyrin repeat"/>
    <property type="match status" value="1"/>
</dbReference>
<sequence length="367" mass="40599">MPTTFHGVLLSDDLMLRISRFQQGVPQQVLPLATYHQPTTSIPMSEVPAITSLIHQWLTLHGQRQLPKLLTWCPRVGRLLLIHAVATGQVNLLQVCLSSLVESVENLMDVAAYMGQLKMAVALVPYTLDDDAIMAAMFTAVSRGHLNIVEFLHRQLPSKSPQLHMPHLMDVAASNGHLSVVRFLHFNRHEGCTTLAMDQAASRGHLDVLDFLHVHRQEGCTSAAMTLASTHGHVPVMKWLVEHRTRMAWRWSDAISSAAANGHVDVLGYIYLIKPRAGWTKQAMDIAACNGHVDVMRFLHRHRKDGCSEAAEALATANGHVEVVAYLKEHGDELVHCVCCACGFVKPRSHACAAVARAAMRRRVCVK</sequence>
<protein>
    <recommendedName>
        <fullName evidence="5">Ankyrin repeat-containing domain</fullName>
    </recommendedName>
</protein>